<dbReference type="EMBL" id="JAAARO010000020">
    <property type="protein sequence ID" value="KAF5730396.1"/>
    <property type="molecule type" value="Genomic_DNA"/>
</dbReference>
<organism evidence="2 3">
    <name type="scientific">Tripterygium wilfordii</name>
    <name type="common">Thunder God vine</name>
    <dbReference type="NCBI Taxonomy" id="458696"/>
    <lineage>
        <taxon>Eukaryota</taxon>
        <taxon>Viridiplantae</taxon>
        <taxon>Streptophyta</taxon>
        <taxon>Embryophyta</taxon>
        <taxon>Tracheophyta</taxon>
        <taxon>Spermatophyta</taxon>
        <taxon>Magnoliopsida</taxon>
        <taxon>eudicotyledons</taxon>
        <taxon>Gunneridae</taxon>
        <taxon>Pentapetalae</taxon>
        <taxon>rosids</taxon>
        <taxon>fabids</taxon>
        <taxon>Celastrales</taxon>
        <taxon>Celastraceae</taxon>
        <taxon>Tripterygium</taxon>
    </lineage>
</organism>
<proteinExistence type="predicted"/>
<feature type="region of interest" description="Disordered" evidence="1">
    <location>
        <begin position="503"/>
        <end position="526"/>
    </location>
</feature>
<dbReference type="AlphaFoldDB" id="A0A7J7C9I0"/>
<dbReference type="PANTHER" id="PTHR32010">
    <property type="entry name" value="PHOTOSYSTEM II STABILITY/ASSEMBLY FACTOR HCF136, CHLOROPLASTIC"/>
    <property type="match status" value="1"/>
</dbReference>
<feature type="region of interest" description="Disordered" evidence="1">
    <location>
        <begin position="393"/>
        <end position="420"/>
    </location>
</feature>
<evidence type="ECO:0000313" key="3">
    <source>
        <dbReference type="Proteomes" id="UP000593562"/>
    </source>
</evidence>
<keyword evidence="3" id="KW-1185">Reference proteome</keyword>
<dbReference type="InterPro" id="IPR008507">
    <property type="entry name" value="DUF789"/>
</dbReference>
<protein>
    <submittedName>
        <fullName evidence="2">Uncharacterized protein</fullName>
    </submittedName>
</protein>
<accession>A0A7J7C9I0</accession>
<feature type="compositionally biased region" description="Polar residues" evidence="1">
    <location>
        <begin position="393"/>
        <end position="412"/>
    </location>
</feature>
<dbReference type="Pfam" id="PF05623">
    <property type="entry name" value="DUF789"/>
    <property type="match status" value="1"/>
</dbReference>
<feature type="region of interest" description="Disordered" evidence="1">
    <location>
        <begin position="353"/>
        <end position="377"/>
    </location>
</feature>
<comment type="caution">
    <text evidence="2">The sequence shown here is derived from an EMBL/GenBank/DDBJ whole genome shotgun (WGS) entry which is preliminary data.</text>
</comment>
<feature type="region of interest" description="Disordered" evidence="1">
    <location>
        <begin position="1"/>
        <end position="28"/>
    </location>
</feature>
<evidence type="ECO:0000256" key="1">
    <source>
        <dbReference type="SAM" id="MobiDB-lite"/>
    </source>
</evidence>
<gene>
    <name evidence="2" type="ORF">HS088_TW20G00769</name>
</gene>
<sequence length="1222" mass="135677">MGQREMHCSIQRALSDKQTVSHGEKSYSSRKFIEQDSFKGSSEVREVSALDCSSSDQRCALLMFLRLESNGHRRIVPQRMQCIDDTKQSRSEVNEDMNSMYLVTQPTTKSLKVDTPNVQIGPGFGVTQSNKSFTARSFSGPNWRHTSRNMATANKVCKSDDFSSYSNCRSSISCSDSCALTSEGSTTMSSSDVLIDSTKLDKVVKKTSKKKVRRRGKYKKKFPSDVESTEMEVLFEENAHGSSTLETCANNDLDHGDEVVLCTTSQEASAVDDRVVGTNFKATANKSARMLNHCNDEVDIVETAVPSISPHDPAIDCEIGIQTIAQGFSILDRGLEETTNVQISHDRDACLKEPDEGDGGITFPGPSGLSSEKKNFFHKKSGNGDVDTFDCDGQTNNSSQRFSSSGMQQVSSGKRGKQVKTFPSSCSVYKPVSVGNSNGCTGKENNHSIWQKVQKKDVDECRYESKKVSPIFLQSQFNITLKAASFPKKNCSAEEMSIRTKVKDKKPLKDKGSRRLKRKNSPGVKQEFHCYSGQGSHLNKASSNRRAKMSLQQNDMLAISSNANVQHRINSVLKSHSQSCSPRVELQSSTVESMNTETVHSLRVFPDALEPFENVHDIVSGMNVQNREDQDPTLPKSCLSLDASKLLEVRSPVFLPHLLANRVRQIDKGNSPENNKQNHSSSSKLLEVRSPVFLPHLLANRIPQIDEEISLEHNKQNHSSSSKLLEVQSPVFLPHLLASRVPQIDKENSLEHNKPNHSSGSILQKWIPIRKKDPVTAECEPSLVEHSHGAADEDWTFKSTAEKKAEPSSENLVSPQNAAVLMGGCCSSWEERNIRSLRHPVAGVFKGHDYNTIASKCPMSVSNDQNCSAFETVLDKIQQAVNDVCRVQVAAEAVHIATGGPIAELERLLRLSSPVIHQSPNLICCQSCSQDELVGAIPCRHETHNVSLGCLWQWYEKHGSYGLEVRAEDCESSKRFGVDRFAFRAYFVPFLSAVQLFTEHKRRPIKDNIKLQPSAVVETELGGKLENFSSFSHIPITSMLVPPSRTSKTGILALVDDMHHSQPSSVCAEEGSPGQSDDLECSNDLELLFEYFESEQPQQRRPLYEKIRELVRGDGPSQGSMYGDPTKLNSMNLHDLHPRSWFSVAWYPIYRIPDGNLRAAFLTYHSLGHLVRRSSQFDFSRDGCIASPVVGLQSYNVQVDGCCILVVKDQEESHALGDESIE</sequence>
<reference evidence="2 3" key="1">
    <citation type="journal article" date="2020" name="Nat. Commun.">
        <title>Genome of Tripterygium wilfordii and identification of cytochrome P450 involved in triptolide biosynthesis.</title>
        <authorList>
            <person name="Tu L."/>
            <person name="Su P."/>
            <person name="Zhang Z."/>
            <person name="Gao L."/>
            <person name="Wang J."/>
            <person name="Hu T."/>
            <person name="Zhou J."/>
            <person name="Zhang Y."/>
            <person name="Zhao Y."/>
            <person name="Liu Y."/>
            <person name="Song Y."/>
            <person name="Tong Y."/>
            <person name="Lu Y."/>
            <person name="Yang J."/>
            <person name="Xu C."/>
            <person name="Jia M."/>
            <person name="Peters R.J."/>
            <person name="Huang L."/>
            <person name="Gao W."/>
        </authorList>
    </citation>
    <scope>NUCLEOTIDE SEQUENCE [LARGE SCALE GENOMIC DNA]</scope>
    <source>
        <strain evidence="3">cv. XIE 37</strain>
        <tissue evidence="2">Leaf</tissue>
    </source>
</reference>
<evidence type="ECO:0000313" key="2">
    <source>
        <dbReference type="EMBL" id="KAF5730396.1"/>
    </source>
</evidence>
<dbReference type="InParanoid" id="A0A7J7C9I0"/>
<name>A0A7J7C9I0_TRIWF</name>
<dbReference type="Proteomes" id="UP000593562">
    <property type="component" value="Unassembled WGS sequence"/>
</dbReference>
<dbReference type="PANTHER" id="PTHR32010:SF18">
    <property type="entry name" value="DUF789 FAMILY PROTEIN"/>
    <property type="match status" value="1"/>
</dbReference>